<feature type="compositionally biased region" description="Basic residues" evidence="1">
    <location>
        <begin position="206"/>
        <end position="217"/>
    </location>
</feature>
<proteinExistence type="predicted"/>
<dbReference type="AlphaFoldDB" id="A0A8B5W4P3"/>
<dbReference type="RefSeq" id="WP_144324970.1">
    <property type="nucleotide sequence ID" value="NZ_JAJCJG010000034.1"/>
</dbReference>
<sequence length="361" mass="41349">MTEHGLSQRQIFGVMRKNLEAKALKQFDEFHDVATLLEYAVAVLVRNALVLGDYSFFLKEQICEVFLTAKPNEAMRKFLPFFISYFSDKEYNQIILRLFKNKTSYYQHTKTAREYSTYLNKSTSQIVLPDNQKVSIESIFEDKSGKKHKWILRDADPSKKKEEIERILEVLTLLSIFEVNGVRRFAQLVKSKRIVSEEEELVKQKAAPKKVKGKKTAAKKEQQESAQHSTTKTKQLKDQQTVRTSMPTNIDPRKMDSKALRQSAKTTIPLETDLTAFHIENPDSQTDKITTIPIATQEVPEHYLDQSSQNLSEKELEPALAAVEASAEDTESPSKLDQATPTKKKVSKNLLNMLKRFSKGK</sequence>
<evidence type="ECO:0000313" key="2">
    <source>
        <dbReference type="EMBL" id="TRZ34256.1"/>
    </source>
</evidence>
<evidence type="ECO:0000313" key="3">
    <source>
        <dbReference type="Proteomes" id="UP000316316"/>
    </source>
</evidence>
<organism evidence="2 3">
    <name type="scientific">Enterococcus avium</name>
    <name type="common">Streptococcus avium</name>
    <dbReference type="NCBI Taxonomy" id="33945"/>
    <lineage>
        <taxon>Bacteria</taxon>
        <taxon>Bacillati</taxon>
        <taxon>Bacillota</taxon>
        <taxon>Bacilli</taxon>
        <taxon>Lactobacillales</taxon>
        <taxon>Enterococcaceae</taxon>
        <taxon>Enterococcus</taxon>
    </lineage>
</organism>
<evidence type="ECO:0000256" key="1">
    <source>
        <dbReference type="SAM" id="MobiDB-lite"/>
    </source>
</evidence>
<comment type="caution">
    <text evidence="2">The sequence shown here is derived from an EMBL/GenBank/DDBJ whole genome shotgun (WGS) entry which is preliminary data.</text>
</comment>
<gene>
    <name evidence="2" type="ORF">AUF17_09295</name>
</gene>
<feature type="compositionally biased region" description="Low complexity" evidence="1">
    <location>
        <begin position="230"/>
        <end position="241"/>
    </location>
</feature>
<reference evidence="2 3" key="1">
    <citation type="submission" date="2017-10" db="EMBL/GenBank/DDBJ databases">
        <title>FDA dAtabase for Regulatory Grade micrObial Sequences (FDA-ARGOS): Supporting development and validation of Infectious Disease Dx tests.</title>
        <authorList>
            <person name="Campos J."/>
            <person name="Goldberg B."/>
            <person name="Tallon L.J."/>
            <person name="Sadzewicz L."/>
            <person name="Sengamalay N."/>
            <person name="Ott S."/>
            <person name="Godinez A."/>
            <person name="Nagaraj S."/>
            <person name="Vyas G."/>
            <person name="Aluvathingal J."/>
            <person name="Nadendla S."/>
            <person name="Geyer C."/>
            <person name="Nandy P."/>
            <person name="Hobson J."/>
            <person name="Sichtig H."/>
        </authorList>
    </citation>
    <scope>NUCLEOTIDE SEQUENCE [LARGE SCALE GENOMIC DNA]</scope>
    <source>
        <strain evidence="2 3">FDAARGOS_185</strain>
    </source>
</reference>
<protein>
    <submittedName>
        <fullName evidence="2">Uncharacterized protein</fullName>
    </submittedName>
</protein>
<dbReference type="EMBL" id="PDXQ01000001">
    <property type="protein sequence ID" value="TRZ34256.1"/>
    <property type="molecule type" value="Genomic_DNA"/>
</dbReference>
<accession>A0A8B5W4P3</accession>
<dbReference type="Proteomes" id="UP000316316">
    <property type="component" value="Unassembled WGS sequence"/>
</dbReference>
<name>A0A8B5W4P3_ENTAV</name>
<feature type="region of interest" description="Disordered" evidence="1">
    <location>
        <begin position="199"/>
        <end position="258"/>
    </location>
</feature>
<feature type="region of interest" description="Disordered" evidence="1">
    <location>
        <begin position="306"/>
        <end position="349"/>
    </location>
</feature>